<dbReference type="AlphaFoldDB" id="A0A9N9KID5"/>
<protein>
    <submittedName>
        <fullName evidence="1">7944_t:CDS:1</fullName>
    </submittedName>
</protein>
<gene>
    <name evidence="1" type="ORF">DERYTH_LOCUS28517</name>
</gene>
<accession>A0A9N9KID5</accession>
<evidence type="ECO:0000313" key="2">
    <source>
        <dbReference type="Proteomes" id="UP000789405"/>
    </source>
</evidence>
<sequence length="48" mass="5591">SISTSRCPYELAKGEYKKRRVCKTHFKAISILWCLHEPPKGEKKKEGK</sequence>
<organism evidence="1 2">
    <name type="scientific">Dentiscutata erythropus</name>
    <dbReference type="NCBI Taxonomy" id="1348616"/>
    <lineage>
        <taxon>Eukaryota</taxon>
        <taxon>Fungi</taxon>
        <taxon>Fungi incertae sedis</taxon>
        <taxon>Mucoromycota</taxon>
        <taxon>Glomeromycotina</taxon>
        <taxon>Glomeromycetes</taxon>
        <taxon>Diversisporales</taxon>
        <taxon>Gigasporaceae</taxon>
        <taxon>Dentiscutata</taxon>
    </lineage>
</organism>
<name>A0A9N9KID5_9GLOM</name>
<evidence type="ECO:0000313" key="1">
    <source>
        <dbReference type="EMBL" id="CAG8828570.1"/>
    </source>
</evidence>
<feature type="non-terminal residue" evidence="1">
    <location>
        <position position="48"/>
    </location>
</feature>
<keyword evidence="2" id="KW-1185">Reference proteome</keyword>
<dbReference type="EMBL" id="CAJVPY010071603">
    <property type="protein sequence ID" value="CAG8828570.1"/>
    <property type="molecule type" value="Genomic_DNA"/>
</dbReference>
<comment type="caution">
    <text evidence="1">The sequence shown here is derived from an EMBL/GenBank/DDBJ whole genome shotgun (WGS) entry which is preliminary data.</text>
</comment>
<proteinExistence type="predicted"/>
<dbReference type="Proteomes" id="UP000789405">
    <property type="component" value="Unassembled WGS sequence"/>
</dbReference>
<feature type="non-terminal residue" evidence="1">
    <location>
        <position position="1"/>
    </location>
</feature>
<reference evidence="1" key="1">
    <citation type="submission" date="2021-06" db="EMBL/GenBank/DDBJ databases">
        <authorList>
            <person name="Kallberg Y."/>
            <person name="Tangrot J."/>
            <person name="Rosling A."/>
        </authorList>
    </citation>
    <scope>NUCLEOTIDE SEQUENCE</scope>
    <source>
        <strain evidence="1">MA453B</strain>
    </source>
</reference>